<evidence type="ECO:0000256" key="1">
    <source>
        <dbReference type="ARBA" id="ARBA00001771"/>
    </source>
</evidence>
<feature type="transmembrane region" description="Helical" evidence="12">
    <location>
        <begin position="27"/>
        <end position="47"/>
    </location>
</feature>
<evidence type="ECO:0000256" key="7">
    <source>
        <dbReference type="ARBA" id="ARBA00022741"/>
    </source>
</evidence>
<dbReference type="GO" id="GO:0000287">
    <property type="term" value="F:magnesium ion binding"/>
    <property type="evidence" value="ECO:0007669"/>
    <property type="project" value="InterPro"/>
</dbReference>
<comment type="catalytic activity">
    <reaction evidence="1">
        <text>5-(2-hydroxyethyl)-4-methylthiazole + ATP = 4-methyl-5-(2-phosphooxyethyl)-thiazole + ADP + H(+)</text>
        <dbReference type="Rhea" id="RHEA:24212"/>
        <dbReference type="ChEBI" id="CHEBI:15378"/>
        <dbReference type="ChEBI" id="CHEBI:17957"/>
        <dbReference type="ChEBI" id="CHEBI:30616"/>
        <dbReference type="ChEBI" id="CHEBI:58296"/>
        <dbReference type="ChEBI" id="CHEBI:456216"/>
        <dbReference type="EC" id="2.7.1.50"/>
    </reaction>
</comment>
<dbReference type="EC" id="2.7.1.50" evidence="4"/>
<feature type="transmembrane region" description="Helical" evidence="12">
    <location>
        <begin position="59"/>
        <end position="78"/>
    </location>
</feature>
<dbReference type="UniPathway" id="UPA00060">
    <property type="reaction ID" value="UER00139"/>
</dbReference>
<organism evidence="13">
    <name type="scientific">marine sediment metagenome</name>
    <dbReference type="NCBI Taxonomy" id="412755"/>
    <lineage>
        <taxon>unclassified sequences</taxon>
        <taxon>metagenomes</taxon>
        <taxon>ecological metagenomes</taxon>
    </lineage>
</organism>
<evidence type="ECO:0000313" key="13">
    <source>
        <dbReference type="EMBL" id="KKN60521.1"/>
    </source>
</evidence>
<sequence>MFDKNLAQKSGENLKNLRKKKPLIHNITNYVVMNYTANALLACGASPVMAHASEEVEEMVSFAGALVLNIGTLTPYWVDSMLKAGKRANELNVPVILDPVGSGATKLRTDSAKRLIDELSIKVVRGNASEVLSLAHEGSKTKGVDSIHTVDEAADAALVLSKELNITLAITGKVDLITDGERIFRVSNGHDLMGYCTGTGCTATALIGAFLAVDSDPVTATTTALAYFGLVGEKAGTKAPGPGSFQIAMLDALYTVDEKQMEEGAKIHAQ</sequence>
<dbReference type="EMBL" id="LAZR01000693">
    <property type="protein sequence ID" value="KKN60521.1"/>
    <property type="molecule type" value="Genomic_DNA"/>
</dbReference>
<comment type="cofactor">
    <cofactor evidence="2">
        <name>Mg(2+)</name>
        <dbReference type="ChEBI" id="CHEBI:18420"/>
    </cofactor>
</comment>
<keyword evidence="6" id="KW-0479">Metal-binding</keyword>
<dbReference type="Pfam" id="PF02110">
    <property type="entry name" value="HK"/>
    <property type="match status" value="1"/>
</dbReference>
<keyword evidence="9" id="KW-0067">ATP-binding</keyword>
<dbReference type="GO" id="GO:0009228">
    <property type="term" value="P:thiamine biosynthetic process"/>
    <property type="evidence" value="ECO:0007669"/>
    <property type="project" value="UniProtKB-KW"/>
</dbReference>
<keyword evidence="7" id="KW-0547">Nucleotide-binding</keyword>
<gene>
    <name evidence="13" type="ORF">LCGC14_0531000</name>
</gene>
<dbReference type="NCBIfam" id="NF006830">
    <property type="entry name" value="PRK09355.1"/>
    <property type="match status" value="1"/>
</dbReference>
<comment type="caution">
    <text evidence="13">The sequence shown here is derived from an EMBL/GenBank/DDBJ whole genome shotgun (WGS) entry which is preliminary data.</text>
</comment>
<comment type="pathway">
    <text evidence="3">Cofactor biosynthesis; thiamine diphosphate biosynthesis; 4-methyl-5-(2-phosphoethyl)-thiazole from 5-(2-hydroxyethyl)-4-methylthiazole: step 1/1.</text>
</comment>
<evidence type="ECO:0000256" key="9">
    <source>
        <dbReference type="ARBA" id="ARBA00022840"/>
    </source>
</evidence>
<dbReference type="HAMAP" id="MF_00228">
    <property type="entry name" value="Thz_kinase"/>
    <property type="match status" value="1"/>
</dbReference>
<evidence type="ECO:0000256" key="8">
    <source>
        <dbReference type="ARBA" id="ARBA00022777"/>
    </source>
</evidence>
<reference evidence="13" key="1">
    <citation type="journal article" date="2015" name="Nature">
        <title>Complex archaea that bridge the gap between prokaryotes and eukaryotes.</title>
        <authorList>
            <person name="Spang A."/>
            <person name="Saw J.H."/>
            <person name="Jorgensen S.L."/>
            <person name="Zaremba-Niedzwiedzka K."/>
            <person name="Martijn J."/>
            <person name="Lind A.E."/>
            <person name="van Eijk R."/>
            <person name="Schleper C."/>
            <person name="Guy L."/>
            <person name="Ettema T.J."/>
        </authorList>
    </citation>
    <scope>NUCLEOTIDE SEQUENCE</scope>
</reference>
<name>A0A0F9UH06_9ZZZZ</name>
<dbReference type="GO" id="GO:0009229">
    <property type="term" value="P:thiamine diphosphate biosynthetic process"/>
    <property type="evidence" value="ECO:0007669"/>
    <property type="project" value="UniProtKB-UniPathway"/>
</dbReference>
<keyword evidence="10" id="KW-0460">Magnesium</keyword>
<dbReference type="GO" id="GO:0004417">
    <property type="term" value="F:hydroxyethylthiazole kinase activity"/>
    <property type="evidence" value="ECO:0007669"/>
    <property type="project" value="UniProtKB-EC"/>
</dbReference>
<keyword evidence="8" id="KW-0418">Kinase</keyword>
<dbReference type="GO" id="GO:0005524">
    <property type="term" value="F:ATP binding"/>
    <property type="evidence" value="ECO:0007669"/>
    <property type="project" value="UniProtKB-KW"/>
</dbReference>
<evidence type="ECO:0000256" key="10">
    <source>
        <dbReference type="ARBA" id="ARBA00022842"/>
    </source>
</evidence>
<dbReference type="Gene3D" id="3.40.1190.20">
    <property type="match status" value="1"/>
</dbReference>
<dbReference type="InterPro" id="IPR029056">
    <property type="entry name" value="Ribokinase-like"/>
</dbReference>
<dbReference type="CDD" id="cd01170">
    <property type="entry name" value="THZ_kinase"/>
    <property type="match status" value="1"/>
</dbReference>
<dbReference type="PIRSF" id="PIRSF000513">
    <property type="entry name" value="Thz_kinase"/>
    <property type="match status" value="1"/>
</dbReference>
<keyword evidence="5" id="KW-0808">Transferase</keyword>
<proteinExistence type="inferred from homology"/>
<evidence type="ECO:0000256" key="4">
    <source>
        <dbReference type="ARBA" id="ARBA00012129"/>
    </source>
</evidence>
<evidence type="ECO:0000256" key="6">
    <source>
        <dbReference type="ARBA" id="ARBA00022723"/>
    </source>
</evidence>
<evidence type="ECO:0000256" key="3">
    <source>
        <dbReference type="ARBA" id="ARBA00004868"/>
    </source>
</evidence>
<protein>
    <recommendedName>
        <fullName evidence="4">hydroxyethylthiazole kinase</fullName>
        <ecNumber evidence="4">2.7.1.50</ecNumber>
    </recommendedName>
</protein>
<keyword evidence="12" id="KW-0812">Transmembrane</keyword>
<evidence type="ECO:0000256" key="2">
    <source>
        <dbReference type="ARBA" id="ARBA00001946"/>
    </source>
</evidence>
<keyword evidence="12" id="KW-0472">Membrane</keyword>
<accession>A0A0F9UH06</accession>
<dbReference type="SUPFAM" id="SSF53613">
    <property type="entry name" value="Ribokinase-like"/>
    <property type="match status" value="1"/>
</dbReference>
<evidence type="ECO:0000256" key="12">
    <source>
        <dbReference type="SAM" id="Phobius"/>
    </source>
</evidence>
<evidence type="ECO:0000256" key="11">
    <source>
        <dbReference type="ARBA" id="ARBA00022977"/>
    </source>
</evidence>
<dbReference type="InterPro" id="IPR000417">
    <property type="entry name" value="Hyethyz_kinase"/>
</dbReference>
<keyword evidence="11" id="KW-0784">Thiamine biosynthesis</keyword>
<dbReference type="AlphaFoldDB" id="A0A0F9UH06"/>
<dbReference type="NCBIfam" id="TIGR00694">
    <property type="entry name" value="thiM"/>
    <property type="match status" value="1"/>
</dbReference>
<keyword evidence="12" id="KW-1133">Transmembrane helix</keyword>
<evidence type="ECO:0000256" key="5">
    <source>
        <dbReference type="ARBA" id="ARBA00022679"/>
    </source>
</evidence>
<dbReference type="PRINTS" id="PR01099">
    <property type="entry name" value="HYETHTZKNASE"/>
</dbReference>